<dbReference type="EMBL" id="JASCZI010181293">
    <property type="protein sequence ID" value="MED6181208.1"/>
    <property type="molecule type" value="Genomic_DNA"/>
</dbReference>
<dbReference type="Proteomes" id="UP001341840">
    <property type="component" value="Unassembled WGS sequence"/>
</dbReference>
<accession>A0ABU6WAP3</accession>
<sequence length="107" mass="11726">MVRNSLKGFETSWVENRVGPAIRSEMHENRSTPFIPCASVCSSLSHHSSFTSTNSQSAATQPFVASRSSEPPVSVLCWLRRARLQPFFASPSSGGGPCVLARCYFCR</sequence>
<reference evidence="1 2" key="1">
    <citation type="journal article" date="2023" name="Plants (Basel)">
        <title>Bridging the Gap: Combining Genomics and Transcriptomics Approaches to Understand Stylosanthes scabra, an Orphan Legume from the Brazilian Caatinga.</title>
        <authorList>
            <person name="Ferreira-Neto J.R.C."/>
            <person name="da Silva M.D."/>
            <person name="Binneck E."/>
            <person name="de Melo N.F."/>
            <person name="da Silva R.H."/>
            <person name="de Melo A.L.T.M."/>
            <person name="Pandolfi V."/>
            <person name="Bustamante F.O."/>
            <person name="Brasileiro-Vidal A.C."/>
            <person name="Benko-Iseppon A.M."/>
        </authorList>
    </citation>
    <scope>NUCLEOTIDE SEQUENCE [LARGE SCALE GENOMIC DNA]</scope>
    <source>
        <tissue evidence="1">Leaves</tissue>
    </source>
</reference>
<name>A0ABU6WAP3_9FABA</name>
<protein>
    <submittedName>
        <fullName evidence="1">Uncharacterized protein</fullName>
    </submittedName>
</protein>
<keyword evidence="2" id="KW-1185">Reference proteome</keyword>
<comment type="caution">
    <text evidence="1">The sequence shown here is derived from an EMBL/GenBank/DDBJ whole genome shotgun (WGS) entry which is preliminary data.</text>
</comment>
<evidence type="ECO:0000313" key="1">
    <source>
        <dbReference type="EMBL" id="MED6181208.1"/>
    </source>
</evidence>
<gene>
    <name evidence="1" type="ORF">PIB30_017405</name>
</gene>
<organism evidence="1 2">
    <name type="scientific">Stylosanthes scabra</name>
    <dbReference type="NCBI Taxonomy" id="79078"/>
    <lineage>
        <taxon>Eukaryota</taxon>
        <taxon>Viridiplantae</taxon>
        <taxon>Streptophyta</taxon>
        <taxon>Embryophyta</taxon>
        <taxon>Tracheophyta</taxon>
        <taxon>Spermatophyta</taxon>
        <taxon>Magnoliopsida</taxon>
        <taxon>eudicotyledons</taxon>
        <taxon>Gunneridae</taxon>
        <taxon>Pentapetalae</taxon>
        <taxon>rosids</taxon>
        <taxon>fabids</taxon>
        <taxon>Fabales</taxon>
        <taxon>Fabaceae</taxon>
        <taxon>Papilionoideae</taxon>
        <taxon>50 kb inversion clade</taxon>
        <taxon>dalbergioids sensu lato</taxon>
        <taxon>Dalbergieae</taxon>
        <taxon>Pterocarpus clade</taxon>
        <taxon>Stylosanthes</taxon>
    </lineage>
</organism>
<evidence type="ECO:0000313" key="2">
    <source>
        <dbReference type="Proteomes" id="UP001341840"/>
    </source>
</evidence>
<proteinExistence type="predicted"/>